<dbReference type="GO" id="GO:0005524">
    <property type="term" value="F:ATP binding"/>
    <property type="evidence" value="ECO:0007669"/>
    <property type="project" value="InterPro"/>
</dbReference>
<keyword evidence="2" id="KW-0812">Transmembrane</keyword>
<dbReference type="PANTHER" id="PTHR10848:SF4">
    <property type="entry name" value="DNA TOPOISOMERASE 6 SUBUNIT A"/>
    <property type="match status" value="1"/>
</dbReference>
<keyword evidence="2" id="KW-0472">Membrane</keyword>
<dbReference type="GO" id="GO:0007131">
    <property type="term" value="P:reciprocal meiotic recombination"/>
    <property type="evidence" value="ECO:0007669"/>
    <property type="project" value="TreeGrafter"/>
</dbReference>
<dbReference type="Proteomes" id="UP000324897">
    <property type="component" value="Unassembled WGS sequence"/>
</dbReference>
<comment type="caution">
    <text evidence="4">The sequence shown here is derived from an EMBL/GenBank/DDBJ whole genome shotgun (WGS) entry which is preliminary data.</text>
</comment>
<dbReference type="Gramene" id="TVU22803">
    <property type="protein sequence ID" value="TVU22803"/>
    <property type="gene ID" value="EJB05_32522"/>
</dbReference>
<dbReference type="InterPro" id="IPR002815">
    <property type="entry name" value="Spo11/TopoVI_A"/>
</dbReference>
<name>A0A5J9UGD3_9POAL</name>
<evidence type="ECO:0000259" key="3">
    <source>
        <dbReference type="Pfam" id="PF04406"/>
    </source>
</evidence>
<feature type="transmembrane region" description="Helical" evidence="2">
    <location>
        <begin position="12"/>
        <end position="39"/>
    </location>
</feature>
<proteinExistence type="inferred from homology"/>
<dbReference type="GO" id="GO:0003918">
    <property type="term" value="F:DNA topoisomerase type II (double strand cut, ATP-hydrolyzing) activity"/>
    <property type="evidence" value="ECO:0007669"/>
    <property type="project" value="UniProtKB-UniRule"/>
</dbReference>
<evidence type="ECO:0000256" key="1">
    <source>
        <dbReference type="PROSITE-ProRule" id="PRU01385"/>
    </source>
</evidence>
<evidence type="ECO:0000256" key="2">
    <source>
        <dbReference type="SAM" id="Phobius"/>
    </source>
</evidence>
<dbReference type="Pfam" id="PF04406">
    <property type="entry name" value="TP6A_N"/>
    <property type="match status" value="1"/>
</dbReference>
<dbReference type="EMBL" id="RWGY01000026">
    <property type="protein sequence ID" value="TVU22803.1"/>
    <property type="molecule type" value="Genomic_DNA"/>
</dbReference>
<dbReference type="GO" id="GO:0000228">
    <property type="term" value="C:nuclear chromosome"/>
    <property type="evidence" value="ECO:0007669"/>
    <property type="project" value="TreeGrafter"/>
</dbReference>
<dbReference type="GO" id="GO:0000706">
    <property type="term" value="P:meiotic DNA double-strand break processing"/>
    <property type="evidence" value="ECO:0007669"/>
    <property type="project" value="TreeGrafter"/>
</dbReference>
<keyword evidence="5" id="KW-1185">Reference proteome</keyword>
<dbReference type="AlphaFoldDB" id="A0A5J9UGD3"/>
<keyword evidence="1" id="KW-0238">DNA-binding</keyword>
<dbReference type="InterPro" id="IPR036078">
    <property type="entry name" value="Spo11/TopoVI_A_sf"/>
</dbReference>
<keyword evidence="1" id="KW-0799">Topoisomerase</keyword>
<organism evidence="4 5">
    <name type="scientific">Eragrostis curvula</name>
    <name type="common">weeping love grass</name>
    <dbReference type="NCBI Taxonomy" id="38414"/>
    <lineage>
        <taxon>Eukaryota</taxon>
        <taxon>Viridiplantae</taxon>
        <taxon>Streptophyta</taxon>
        <taxon>Embryophyta</taxon>
        <taxon>Tracheophyta</taxon>
        <taxon>Spermatophyta</taxon>
        <taxon>Magnoliopsida</taxon>
        <taxon>Liliopsida</taxon>
        <taxon>Poales</taxon>
        <taxon>Poaceae</taxon>
        <taxon>PACMAD clade</taxon>
        <taxon>Chloridoideae</taxon>
        <taxon>Eragrostideae</taxon>
        <taxon>Eragrostidinae</taxon>
        <taxon>Eragrostis</taxon>
    </lineage>
</organism>
<evidence type="ECO:0000313" key="5">
    <source>
        <dbReference type="Proteomes" id="UP000324897"/>
    </source>
</evidence>
<comment type="catalytic activity">
    <reaction evidence="1">
        <text>ATP-dependent breakage, passage and rejoining of double-stranded DNA.</text>
        <dbReference type="EC" id="5.6.2.2"/>
    </reaction>
</comment>
<dbReference type="Gene3D" id="1.10.10.10">
    <property type="entry name" value="Winged helix-like DNA-binding domain superfamily/Winged helix DNA-binding domain"/>
    <property type="match status" value="1"/>
</dbReference>
<feature type="non-terminal residue" evidence="4">
    <location>
        <position position="1"/>
    </location>
</feature>
<feature type="active site" description="O-(5'-phospho-DNA)-tyrosine intermediate" evidence="1">
    <location>
        <position position="210"/>
    </location>
</feature>
<protein>
    <recommendedName>
        <fullName evidence="3">Spo11/DNA topoisomerase VI subunit A N-terminal domain-containing protein</fullName>
    </recommendedName>
</protein>
<evidence type="ECO:0000313" key="4">
    <source>
        <dbReference type="EMBL" id="TVU22803.1"/>
    </source>
</evidence>
<reference evidence="4 5" key="1">
    <citation type="journal article" date="2019" name="Sci. Rep.">
        <title>A high-quality genome of Eragrostis curvula grass provides insights into Poaceae evolution and supports new strategies to enhance forage quality.</title>
        <authorList>
            <person name="Carballo J."/>
            <person name="Santos B.A.C.M."/>
            <person name="Zappacosta D."/>
            <person name="Garbus I."/>
            <person name="Selva J.P."/>
            <person name="Gallo C.A."/>
            <person name="Diaz A."/>
            <person name="Albertini E."/>
            <person name="Caccamo M."/>
            <person name="Echenique V."/>
        </authorList>
    </citation>
    <scope>NUCLEOTIDE SEQUENCE [LARGE SCALE GENOMIC DNA]</scope>
    <source>
        <strain evidence="5">cv. Victoria</strain>
        <tissue evidence="4">Leaf</tissue>
    </source>
</reference>
<sequence length="274" mass="30841">MPQTLAAGGRPQIYYLFTLVPNAFALVSYSALLDGTSLGKDLLKMKRKKTMKGKKTDKKVIEEAWVLYDELISVPKEFEMKGTHQPSDVWPVGANAFPNMSDRVVGYIRKHYMVAGNKSPAELQSEIEVLFKSNLESIKKGNGYSYQVQSRSSKLMEFQPGIGLVLRKEGESRYDFVKDMEKTVAITSILWVIYEAASKEITLTHRGLFYQDDDIFADSKFASARVYDVSCMLNCRLPSLHVIPDSKGSVYGSLILTLKNGYKALAHHPYVPYV</sequence>
<dbReference type="GO" id="GO:0042138">
    <property type="term" value="P:meiotic DNA double-strand break formation"/>
    <property type="evidence" value="ECO:0007669"/>
    <property type="project" value="TreeGrafter"/>
</dbReference>
<dbReference type="GO" id="GO:0003677">
    <property type="term" value="F:DNA binding"/>
    <property type="evidence" value="ECO:0007669"/>
    <property type="project" value="UniProtKB-UniRule"/>
</dbReference>
<keyword evidence="1" id="KW-0413">Isomerase</keyword>
<dbReference type="PROSITE" id="PS52041">
    <property type="entry name" value="TOPO_IIB"/>
    <property type="match status" value="1"/>
</dbReference>
<dbReference type="PANTHER" id="PTHR10848">
    <property type="entry name" value="MEIOTIC RECOMBINATION PROTEIN SPO11"/>
    <property type="match status" value="1"/>
</dbReference>
<dbReference type="InterPro" id="IPR013049">
    <property type="entry name" value="Spo11/TopoVI_A_N"/>
</dbReference>
<comment type="similarity">
    <text evidence="1">Belongs to the TOP6A family.</text>
</comment>
<dbReference type="SUPFAM" id="SSF56726">
    <property type="entry name" value="DNA topoisomerase IV, alpha subunit"/>
    <property type="match status" value="1"/>
</dbReference>
<gene>
    <name evidence="4" type="ORF">EJB05_32522</name>
</gene>
<keyword evidence="2" id="KW-1133">Transmembrane helix</keyword>
<dbReference type="InterPro" id="IPR036388">
    <property type="entry name" value="WH-like_DNA-bd_sf"/>
</dbReference>
<accession>A0A5J9UGD3</accession>
<feature type="domain" description="Spo11/DNA topoisomerase VI subunit A N-terminal" evidence="3">
    <location>
        <begin position="184"/>
        <end position="242"/>
    </location>
</feature>